<reference evidence="3 4" key="1">
    <citation type="journal article" date="2015" name="Stand. Genomic Sci.">
        <title>Genomic Encyclopedia of Bacterial and Archaeal Type Strains, Phase III: the genomes of soil and plant-associated and newly described type strains.</title>
        <authorList>
            <person name="Whitman W.B."/>
            <person name="Woyke T."/>
            <person name="Klenk H.P."/>
            <person name="Zhou Y."/>
            <person name="Lilburn T.G."/>
            <person name="Beck B.J."/>
            <person name="De Vos P."/>
            <person name="Vandamme P."/>
            <person name="Eisen J.A."/>
            <person name="Garrity G."/>
            <person name="Hugenholtz P."/>
            <person name="Kyrpides N.C."/>
        </authorList>
    </citation>
    <scope>NUCLEOTIDE SEQUENCE [LARGE SCALE GENOMIC DNA]</scope>
    <source>
        <strain evidence="3 4">CGMCC 1.2546</strain>
    </source>
</reference>
<organism evidence="3 4">
    <name type="scientific">Mesorhizobium tianshanense</name>
    <dbReference type="NCBI Taxonomy" id="39844"/>
    <lineage>
        <taxon>Bacteria</taxon>
        <taxon>Pseudomonadati</taxon>
        <taxon>Pseudomonadota</taxon>
        <taxon>Alphaproteobacteria</taxon>
        <taxon>Hyphomicrobiales</taxon>
        <taxon>Phyllobacteriaceae</taxon>
        <taxon>Mesorhizobium</taxon>
    </lineage>
</organism>
<comment type="caution">
    <text evidence="3">The sequence shown here is derived from an EMBL/GenBank/DDBJ whole genome shotgun (WGS) entry which is preliminary data.</text>
</comment>
<sequence length="110" mass="11868">MFLTMEDETGAANVVVWVKVSEKFRRVLLSSSMLSVSGKIQCEGEVVHLVAHQLTDLSGELASVGNRETPFPLPHGRGDEAHHGGPGIDPRSLPSRRSRGPARPREGCQG</sequence>
<accession>A0A562MA66</accession>
<name>A0A562MA66_9HYPH</name>
<protein>
    <submittedName>
        <fullName evidence="3">Error-prone DNA polymerase</fullName>
    </submittedName>
</protein>
<dbReference type="GO" id="GO:0003676">
    <property type="term" value="F:nucleic acid binding"/>
    <property type="evidence" value="ECO:0007669"/>
    <property type="project" value="InterPro"/>
</dbReference>
<evidence type="ECO:0000313" key="3">
    <source>
        <dbReference type="EMBL" id="TWI16839.1"/>
    </source>
</evidence>
<dbReference type="AlphaFoldDB" id="A0A562MA66"/>
<feature type="domain" description="OB" evidence="2">
    <location>
        <begin position="2"/>
        <end position="57"/>
    </location>
</feature>
<evidence type="ECO:0000256" key="1">
    <source>
        <dbReference type="SAM" id="MobiDB-lite"/>
    </source>
</evidence>
<dbReference type="EMBL" id="VLKT01000118">
    <property type="protein sequence ID" value="TWI16839.1"/>
    <property type="molecule type" value="Genomic_DNA"/>
</dbReference>
<dbReference type="Proteomes" id="UP000317122">
    <property type="component" value="Unassembled WGS sequence"/>
</dbReference>
<feature type="region of interest" description="Disordered" evidence="1">
    <location>
        <begin position="64"/>
        <end position="110"/>
    </location>
</feature>
<dbReference type="InterPro" id="IPR004365">
    <property type="entry name" value="NA-bd_OB_tRNA"/>
</dbReference>
<dbReference type="CDD" id="cd04485">
    <property type="entry name" value="DnaE_OBF"/>
    <property type="match status" value="1"/>
</dbReference>
<keyword evidence="4" id="KW-1185">Reference proteome</keyword>
<dbReference type="Pfam" id="PF01336">
    <property type="entry name" value="tRNA_anti-codon"/>
    <property type="match status" value="1"/>
</dbReference>
<evidence type="ECO:0000313" key="4">
    <source>
        <dbReference type="Proteomes" id="UP000317122"/>
    </source>
</evidence>
<evidence type="ECO:0000259" key="2">
    <source>
        <dbReference type="Pfam" id="PF01336"/>
    </source>
</evidence>
<proteinExistence type="predicted"/>
<dbReference type="OrthoDB" id="200308at2"/>
<gene>
    <name evidence="3" type="ORF">IQ26_07645</name>
</gene>